<evidence type="ECO:0000256" key="1">
    <source>
        <dbReference type="SAM" id="MobiDB-lite"/>
    </source>
</evidence>
<dbReference type="Proteomes" id="UP000676456">
    <property type="component" value="Unassembled WGS sequence"/>
</dbReference>
<evidence type="ECO:0000313" key="2">
    <source>
        <dbReference type="EMBL" id="MBS4224903.1"/>
    </source>
</evidence>
<accession>A0A942UUD9</accession>
<comment type="caution">
    <text evidence="2">The sequence shown here is derived from an EMBL/GenBank/DDBJ whole genome shotgun (WGS) entry which is preliminary data.</text>
</comment>
<organism evidence="2 3">
    <name type="scientific">Lederbergia citrea</name>
    <dbReference type="NCBI Taxonomy" id="2833581"/>
    <lineage>
        <taxon>Bacteria</taxon>
        <taxon>Bacillati</taxon>
        <taxon>Bacillota</taxon>
        <taxon>Bacilli</taxon>
        <taxon>Bacillales</taxon>
        <taxon>Bacillaceae</taxon>
        <taxon>Lederbergia</taxon>
    </lineage>
</organism>
<keyword evidence="3" id="KW-1185">Reference proteome</keyword>
<proteinExistence type="predicted"/>
<reference evidence="2 3" key="1">
    <citation type="submission" date="2021-05" db="EMBL/GenBank/DDBJ databases">
        <title>Novel Bacillus species.</title>
        <authorList>
            <person name="Liu G."/>
        </authorList>
    </citation>
    <scope>NUCLEOTIDE SEQUENCE [LARGE SCALE GENOMIC DNA]</scope>
    <source>
        <strain evidence="2 3">FJAT-49682</strain>
    </source>
</reference>
<sequence length="273" mass="31733">MNTDQLMRKAAQYKKLLEQYTLNPFAYVINGNEYYLVNYHTNDPNKFKGYAVISLDSGPSEEYRAALLPLTLFSGASANIFNIMEPRSKIHPDFYKHTIEAIENEVSSSGDVSTSDPIVKGKSLFEKLMRVQTDFNQIYNKYEKYYDNEILVKHVIGDKDIDDTLTALSKLDLLQFQQGVLLSEYEEILPAFFQAVEKRNFKSKLPRESWKFLMGMKDNLHILDDRVAQFKFEQSIKHLPFDEQIRHKIEDTTNSGKQLIKEREKRLRGPAAK</sequence>
<dbReference type="EMBL" id="JAGYPN010000005">
    <property type="protein sequence ID" value="MBS4224903.1"/>
    <property type="molecule type" value="Genomic_DNA"/>
</dbReference>
<gene>
    <name evidence="2" type="ORF">KHA91_19585</name>
</gene>
<dbReference type="AlphaFoldDB" id="A0A942UUD9"/>
<protein>
    <submittedName>
        <fullName evidence="2">Uncharacterized protein</fullName>
    </submittedName>
</protein>
<name>A0A942UUD9_9BACI</name>
<evidence type="ECO:0000313" key="3">
    <source>
        <dbReference type="Proteomes" id="UP000676456"/>
    </source>
</evidence>
<feature type="region of interest" description="Disordered" evidence="1">
    <location>
        <begin position="253"/>
        <end position="273"/>
    </location>
</feature>
<dbReference type="RefSeq" id="WP_213099954.1">
    <property type="nucleotide sequence ID" value="NZ_JAGYPK010000005.1"/>
</dbReference>